<dbReference type="EMBL" id="LR796381">
    <property type="protein sequence ID" value="CAB4140081.1"/>
    <property type="molecule type" value="Genomic_DNA"/>
</dbReference>
<accession>A0A6J5M1F4</accession>
<gene>
    <name evidence="1" type="ORF">UFOVP396_4</name>
</gene>
<reference evidence="1" key="1">
    <citation type="submission" date="2020-04" db="EMBL/GenBank/DDBJ databases">
        <authorList>
            <person name="Chiriac C."/>
            <person name="Salcher M."/>
            <person name="Ghai R."/>
            <person name="Kavagutti S V."/>
        </authorList>
    </citation>
    <scope>NUCLEOTIDE SEQUENCE</scope>
</reference>
<evidence type="ECO:0000313" key="1">
    <source>
        <dbReference type="EMBL" id="CAB4140081.1"/>
    </source>
</evidence>
<proteinExistence type="predicted"/>
<protein>
    <submittedName>
        <fullName evidence="1">Uncharacterized protein</fullName>
    </submittedName>
</protein>
<organism evidence="1">
    <name type="scientific">uncultured Caudovirales phage</name>
    <dbReference type="NCBI Taxonomy" id="2100421"/>
    <lineage>
        <taxon>Viruses</taxon>
        <taxon>Duplodnaviria</taxon>
        <taxon>Heunggongvirae</taxon>
        <taxon>Uroviricota</taxon>
        <taxon>Caudoviricetes</taxon>
        <taxon>Peduoviridae</taxon>
        <taxon>Maltschvirus</taxon>
        <taxon>Maltschvirus maltsch</taxon>
    </lineage>
</organism>
<sequence length="281" mass="33041">MFRHKDVPNNQTFYNYIKSKTDWEQAVNSFKRDNDEDLDLRINLKFDVDKVLEELLSLYKTVGAITWQSQNSVGLYGLSLTYNPNHSKDNWKRGCFGHPRYKVYNSYDYYEAVMNDKEHHLKDDYLDSLSFNTLLPEVKTKPHLYKLLNSFNFPVIRVTSRTVNGLLVYPTQITNGGWHTDDCPFEALRINVMIDTEGNHGIEYQNKKVICTKRGDNLVVNTDKLHRTFVSEKSNFQRTSLIINLATWLKYDENNNSYSFNHHYGKTHPYDLARQNLLSFN</sequence>
<name>A0A6J5M1F4_9CAUD</name>